<dbReference type="SUPFAM" id="SSF103473">
    <property type="entry name" value="MFS general substrate transporter"/>
    <property type="match status" value="1"/>
</dbReference>
<feature type="transmembrane region" description="Helical" evidence="2">
    <location>
        <begin position="142"/>
        <end position="164"/>
    </location>
</feature>
<sequence>MSSAAECAGNTGMPEKASSIKPVDEGTGTSTVADGSREDQRNAPHQVEDEANLGAQIPPADRGFHAWAYLASAWFLDFLIWGLAFTYGVFLDFYKTHDFPNSSPGLIALPGSLCNGILYLSTIFIMPFVFRFPEYNNKAMGVGYIICLAGLVGAAFSVEAWHLVVTQGVLFSLGGSNLVWCRNATLLSLSQASETGQAPSGAHTDRYFVPTPYGVLDPFCGGFDTGIGELYALPLPAE</sequence>
<comment type="caution">
    <text evidence="3">The sequence shown here is derived from an EMBL/GenBank/DDBJ whole genome shotgun (WGS) entry which is preliminary data.</text>
</comment>
<proteinExistence type="predicted"/>
<reference evidence="3 4" key="1">
    <citation type="submission" date="2024-05" db="EMBL/GenBank/DDBJ databases">
        <title>A draft genome resource for the thread blight pathogen Marasmius tenuissimus strain MS-2.</title>
        <authorList>
            <person name="Yulfo-Soto G.E."/>
            <person name="Baruah I.K."/>
            <person name="Amoako-Attah I."/>
            <person name="Bukari Y."/>
            <person name="Meinhardt L.W."/>
            <person name="Bailey B.A."/>
            <person name="Cohen S.P."/>
        </authorList>
    </citation>
    <scope>NUCLEOTIDE SEQUENCE [LARGE SCALE GENOMIC DNA]</scope>
    <source>
        <strain evidence="3 4">MS-2</strain>
    </source>
</reference>
<dbReference type="EMBL" id="JBBXMP010000010">
    <property type="protein sequence ID" value="KAL0069750.1"/>
    <property type="molecule type" value="Genomic_DNA"/>
</dbReference>
<dbReference type="Proteomes" id="UP001437256">
    <property type="component" value="Unassembled WGS sequence"/>
</dbReference>
<name>A0ABR3A6Z7_9AGAR</name>
<evidence type="ECO:0000313" key="3">
    <source>
        <dbReference type="EMBL" id="KAL0069750.1"/>
    </source>
</evidence>
<keyword evidence="2" id="KW-0812">Transmembrane</keyword>
<dbReference type="InterPro" id="IPR036259">
    <property type="entry name" value="MFS_trans_sf"/>
</dbReference>
<keyword evidence="2" id="KW-0472">Membrane</keyword>
<evidence type="ECO:0000256" key="1">
    <source>
        <dbReference type="SAM" id="MobiDB-lite"/>
    </source>
</evidence>
<feature type="region of interest" description="Disordered" evidence="1">
    <location>
        <begin position="1"/>
        <end position="52"/>
    </location>
</feature>
<protein>
    <submittedName>
        <fullName evidence="3">Uncharacterized protein</fullName>
    </submittedName>
</protein>
<feature type="compositionally biased region" description="Basic and acidic residues" evidence="1">
    <location>
        <begin position="35"/>
        <end position="48"/>
    </location>
</feature>
<evidence type="ECO:0000256" key="2">
    <source>
        <dbReference type="SAM" id="Phobius"/>
    </source>
</evidence>
<keyword evidence="4" id="KW-1185">Reference proteome</keyword>
<evidence type="ECO:0000313" key="4">
    <source>
        <dbReference type="Proteomes" id="UP001437256"/>
    </source>
</evidence>
<accession>A0ABR3A6Z7</accession>
<gene>
    <name evidence="3" type="ORF">AAF712_003019</name>
</gene>
<dbReference type="Gene3D" id="1.20.1250.20">
    <property type="entry name" value="MFS general substrate transporter like domains"/>
    <property type="match status" value="1"/>
</dbReference>
<organism evidence="3 4">
    <name type="scientific">Marasmius tenuissimus</name>
    <dbReference type="NCBI Taxonomy" id="585030"/>
    <lineage>
        <taxon>Eukaryota</taxon>
        <taxon>Fungi</taxon>
        <taxon>Dikarya</taxon>
        <taxon>Basidiomycota</taxon>
        <taxon>Agaricomycotina</taxon>
        <taxon>Agaricomycetes</taxon>
        <taxon>Agaricomycetidae</taxon>
        <taxon>Agaricales</taxon>
        <taxon>Marasmiineae</taxon>
        <taxon>Marasmiaceae</taxon>
        <taxon>Marasmius</taxon>
    </lineage>
</organism>
<feature type="transmembrane region" description="Helical" evidence="2">
    <location>
        <begin position="107"/>
        <end position="130"/>
    </location>
</feature>
<keyword evidence="2" id="KW-1133">Transmembrane helix</keyword>
<feature type="transmembrane region" description="Helical" evidence="2">
    <location>
        <begin position="66"/>
        <end position="87"/>
    </location>
</feature>